<dbReference type="EC" id="2.7.8.37" evidence="1"/>
<accession>A0ABS4S821</accession>
<keyword evidence="2" id="KW-1185">Reference proteome</keyword>
<organism evidence="1 2">
    <name type="scientific">Virgibacillus alimentarius</name>
    <dbReference type="NCBI Taxonomy" id="698769"/>
    <lineage>
        <taxon>Bacteria</taxon>
        <taxon>Bacillati</taxon>
        <taxon>Bacillota</taxon>
        <taxon>Bacilli</taxon>
        <taxon>Bacillales</taxon>
        <taxon>Bacillaceae</taxon>
        <taxon>Virgibacillus</taxon>
    </lineage>
</organism>
<dbReference type="EMBL" id="JAGIKX010000010">
    <property type="protein sequence ID" value="MBP2257559.1"/>
    <property type="molecule type" value="Genomic_DNA"/>
</dbReference>
<proteinExistence type="predicted"/>
<name>A0ABS4S821_9BACI</name>
<dbReference type="Pfam" id="PF06754">
    <property type="entry name" value="PhnG"/>
    <property type="match status" value="1"/>
</dbReference>
<comment type="caution">
    <text evidence="1">The sequence shown here is derived from an EMBL/GenBank/DDBJ whole genome shotgun (WGS) entry which is preliminary data.</text>
</comment>
<gene>
    <name evidence="1" type="ORF">J2Z81_001507</name>
</gene>
<keyword evidence="1" id="KW-0808">Transferase</keyword>
<protein>
    <submittedName>
        <fullName evidence="1">Alpha-D-ribose 1-methylphosphonate 5-triphosphate synthase subunit PhnG</fullName>
        <ecNumber evidence="1">2.7.8.37</ecNumber>
    </submittedName>
</protein>
<evidence type="ECO:0000313" key="1">
    <source>
        <dbReference type="EMBL" id="MBP2257559.1"/>
    </source>
</evidence>
<dbReference type="RefSeq" id="WP_029269510.1">
    <property type="nucleotide sequence ID" value="NZ_JAGIKX010000010.1"/>
</dbReference>
<reference evidence="1 2" key="1">
    <citation type="submission" date="2021-03" db="EMBL/GenBank/DDBJ databases">
        <title>Genomic Encyclopedia of Type Strains, Phase IV (KMG-IV): sequencing the most valuable type-strain genomes for metagenomic binning, comparative biology and taxonomic classification.</title>
        <authorList>
            <person name="Goeker M."/>
        </authorList>
    </citation>
    <scope>NUCLEOTIDE SEQUENCE [LARGE SCALE GENOMIC DNA]</scope>
    <source>
        <strain evidence="1 2">DSM 25790</strain>
    </source>
</reference>
<dbReference type="InterPro" id="IPR009609">
    <property type="entry name" value="Phosphonate_metab_PhnG"/>
</dbReference>
<sequence length="140" mass="16075">MKRRKRTEILIQDDSNLAQDLASMILEKYECREVVMPQYGLTMIKMRESAKKSLFYMGEVLITEAKVEVQSCIGIGIIVGMEEKKARNMAIIDAAYQAGLPETESWEAELIEAEQRIIEKRLKHQADLSETKVDFETMDV</sequence>
<evidence type="ECO:0000313" key="2">
    <source>
        <dbReference type="Proteomes" id="UP001519294"/>
    </source>
</evidence>
<dbReference type="NCBIfam" id="TIGR03293">
    <property type="entry name" value="PhnG_redo"/>
    <property type="match status" value="1"/>
</dbReference>
<dbReference type="GO" id="GO:0061693">
    <property type="term" value="F:alpha-D-ribose 1-methylphosphonate 5-triphosphate synthase activity"/>
    <property type="evidence" value="ECO:0007669"/>
    <property type="project" value="UniProtKB-EC"/>
</dbReference>
<dbReference type="Proteomes" id="UP001519294">
    <property type="component" value="Unassembled WGS sequence"/>
</dbReference>